<dbReference type="CTD" id="9766"/>
<dbReference type="InterPro" id="IPR035976">
    <property type="entry name" value="Sushi/SCR/CCP_sf"/>
</dbReference>
<dbReference type="Gene3D" id="2.10.70.10">
    <property type="entry name" value="Complement Module, domain 1"/>
    <property type="match status" value="2"/>
</dbReference>
<evidence type="ECO:0000313" key="8">
    <source>
        <dbReference type="Ensembl" id="ENSAMXP00005013581.1"/>
    </source>
</evidence>
<dbReference type="Proteomes" id="UP000694621">
    <property type="component" value="Unplaced"/>
</dbReference>
<comment type="caution">
    <text evidence="2">Lacks conserved residue(s) required for the propagation of feature annotation.</text>
</comment>
<dbReference type="CDD" id="cd00033">
    <property type="entry name" value="CCP"/>
    <property type="match status" value="2"/>
</dbReference>
<proteinExistence type="predicted"/>
<dbReference type="OrthoDB" id="7487745at2759"/>
<dbReference type="AlphaFoldDB" id="A0A8B9HJU3"/>
<dbReference type="PANTHER" id="PTHR46839">
    <property type="entry name" value="SUSHI DOMAIN-CONTAINING PROTEIN 6"/>
    <property type="match status" value="1"/>
</dbReference>
<evidence type="ECO:0000256" key="1">
    <source>
        <dbReference type="ARBA" id="ARBA00023157"/>
    </source>
</evidence>
<feature type="disulfide bond" evidence="2">
    <location>
        <begin position="137"/>
        <end position="164"/>
    </location>
</feature>
<dbReference type="PROSITE" id="PS50923">
    <property type="entry name" value="SUSHI"/>
    <property type="match status" value="2"/>
</dbReference>
<reference evidence="7 10" key="1">
    <citation type="submission" date="2021-07" db="EMBL/GenBank/DDBJ databases">
        <authorList>
            <person name="Imarazene B."/>
            <person name="Zahm M."/>
            <person name="Klopp C."/>
            <person name="Cabau C."/>
            <person name="Beille S."/>
            <person name="Jouanno E."/>
            <person name="Castinel A."/>
            <person name="Lluch J."/>
            <person name="Gil L."/>
            <person name="Kuchtly C."/>
            <person name="Lopez Roques C."/>
            <person name="Donnadieu C."/>
            <person name="Parrinello H."/>
            <person name="Journot L."/>
            <person name="Du K."/>
            <person name="Schartl M."/>
            <person name="Retaux S."/>
            <person name="Guiguen Y."/>
        </authorList>
    </citation>
    <scope>NUCLEOTIDE SEQUENCE [LARGE SCALE GENOMIC DNA]</scope>
    <source>
        <strain evidence="7">Pach_M1</strain>
        <tissue evidence="7">Testis</tissue>
    </source>
</reference>
<feature type="domain" description="Sushi" evidence="6">
    <location>
        <begin position="104"/>
        <end position="166"/>
    </location>
</feature>
<evidence type="ECO:0000256" key="5">
    <source>
        <dbReference type="SAM" id="SignalP"/>
    </source>
</evidence>
<feature type="chain" id="PRO_5044668957" evidence="5">
    <location>
        <begin position="40"/>
        <end position="357"/>
    </location>
</feature>
<dbReference type="RefSeq" id="XP_007232985.2">
    <property type="nucleotide sequence ID" value="XM_007232923.4"/>
</dbReference>
<keyword evidence="4" id="KW-0812">Transmembrane</keyword>
<feature type="signal peptide" evidence="5">
    <location>
        <begin position="1"/>
        <end position="39"/>
    </location>
</feature>
<evidence type="ECO:0000256" key="3">
    <source>
        <dbReference type="SAM" id="MobiDB-lite"/>
    </source>
</evidence>
<protein>
    <submittedName>
        <fullName evidence="8">Sushi domain containing 6</fullName>
    </submittedName>
    <submittedName>
        <fullName evidence="7">Sushi domain-containing protein 6</fullName>
    </submittedName>
</protein>
<dbReference type="KEGG" id="amex:103029838"/>
<dbReference type="Pfam" id="PF00084">
    <property type="entry name" value="Sushi"/>
    <property type="match status" value="2"/>
</dbReference>
<dbReference type="SMART" id="SM00032">
    <property type="entry name" value="CCP"/>
    <property type="match status" value="2"/>
</dbReference>
<evidence type="ECO:0000259" key="6">
    <source>
        <dbReference type="PROSITE" id="PS50923"/>
    </source>
</evidence>
<dbReference type="GeneID" id="103029838"/>
<dbReference type="InterPro" id="IPR042866">
    <property type="entry name" value="SUSD6"/>
</dbReference>
<keyword evidence="1 2" id="KW-1015">Disulfide bond</keyword>
<dbReference type="SUPFAM" id="SSF57535">
    <property type="entry name" value="Complement control module/SCR domain"/>
    <property type="match status" value="2"/>
</dbReference>
<dbReference type="EMBL" id="JAICCE010000001">
    <property type="protein sequence ID" value="KAG9283004.1"/>
    <property type="molecule type" value="Genomic_DNA"/>
</dbReference>
<dbReference type="GO" id="GO:0006974">
    <property type="term" value="P:DNA damage response"/>
    <property type="evidence" value="ECO:0007669"/>
    <property type="project" value="TreeGrafter"/>
</dbReference>
<organism evidence="8 9">
    <name type="scientific">Astyanax mexicanus</name>
    <name type="common">Blind cave fish</name>
    <name type="synonym">Astyanax fasciatus mexicanus</name>
    <dbReference type="NCBI Taxonomy" id="7994"/>
    <lineage>
        <taxon>Eukaryota</taxon>
        <taxon>Metazoa</taxon>
        <taxon>Chordata</taxon>
        <taxon>Craniata</taxon>
        <taxon>Vertebrata</taxon>
        <taxon>Euteleostomi</taxon>
        <taxon>Actinopterygii</taxon>
        <taxon>Neopterygii</taxon>
        <taxon>Teleostei</taxon>
        <taxon>Ostariophysi</taxon>
        <taxon>Characiformes</taxon>
        <taxon>Characoidei</taxon>
        <taxon>Acestrorhamphidae</taxon>
        <taxon>Acestrorhamphinae</taxon>
        <taxon>Astyanax</taxon>
    </lineage>
</organism>
<dbReference type="PANTHER" id="PTHR46839:SF1">
    <property type="entry name" value="SUSHI DOMAIN-CONTAINING 6"/>
    <property type="match status" value="1"/>
</dbReference>
<dbReference type="Proteomes" id="UP000752171">
    <property type="component" value="Unassembled WGS sequence"/>
</dbReference>
<name>A0A8B9HJU3_ASTMX</name>
<keyword evidence="4" id="KW-0472">Membrane</keyword>
<evidence type="ECO:0000256" key="2">
    <source>
        <dbReference type="PROSITE-ProRule" id="PRU00302"/>
    </source>
</evidence>
<accession>A0A8B9HJU3</accession>
<feature type="transmembrane region" description="Helical" evidence="4">
    <location>
        <begin position="180"/>
        <end position="204"/>
    </location>
</feature>
<feature type="disulfide bond" evidence="2">
    <location>
        <begin position="73"/>
        <end position="100"/>
    </location>
</feature>
<sequence length="357" mass="38040">MCDGMLACETPILGTRSHALFAVALQLLLFLSLLPAGQASGCSRPLTVQHVRANLTETNHNFIPIGTVLQYSCDSGYILSGEGIITCLSPGHWSSSPPHCLKSDVCRPPSEPENGGYVCHPTPCPKLIEGTVIEYFCDEGYTLKGYRYHTCRNGDWDSATPIICHLGQGKEERSPLGMPALSIVASTASSVALILLLVVLFVLLQPKLKSFHHSRREQGVLGQPASIVVEGVQVSLPSYEEAVYGSGGTAAPAPESRVQIVLSEGPQPEAPVTELDQSRAEYSLPSTSSSSTRPRHAETVLVHQVPSSPPPSWAAEQTGAGASAAHRSSSESSDQHSLLSFTSTEDYGDDIPLLKEA</sequence>
<keyword evidence="5" id="KW-0732">Signal</keyword>
<evidence type="ECO:0000313" key="9">
    <source>
        <dbReference type="Proteomes" id="UP000694621"/>
    </source>
</evidence>
<gene>
    <name evidence="7" type="primary">SUSD6</name>
    <name evidence="7" type="ORF">AMEX_G1720</name>
</gene>
<keyword evidence="2" id="KW-0768">Sushi</keyword>
<dbReference type="InterPro" id="IPR000436">
    <property type="entry name" value="Sushi_SCR_CCP_dom"/>
</dbReference>
<keyword evidence="4" id="KW-1133">Transmembrane helix</keyword>
<evidence type="ECO:0000313" key="7">
    <source>
        <dbReference type="EMBL" id="KAG9283004.1"/>
    </source>
</evidence>
<feature type="domain" description="Sushi" evidence="6">
    <location>
        <begin position="40"/>
        <end position="102"/>
    </location>
</feature>
<feature type="compositionally biased region" description="Low complexity" evidence="3">
    <location>
        <begin position="314"/>
        <end position="340"/>
    </location>
</feature>
<feature type="region of interest" description="Disordered" evidence="3">
    <location>
        <begin position="268"/>
        <end position="357"/>
    </location>
</feature>
<dbReference type="Ensembl" id="ENSAMXT00005015053.1">
    <property type="protein sequence ID" value="ENSAMXP00005013581.1"/>
    <property type="gene ID" value="ENSAMXG00005007297.1"/>
</dbReference>
<evidence type="ECO:0000256" key="4">
    <source>
        <dbReference type="SAM" id="Phobius"/>
    </source>
</evidence>
<evidence type="ECO:0000313" key="10">
    <source>
        <dbReference type="Proteomes" id="UP000752171"/>
    </source>
</evidence>
<reference evidence="8" key="2">
    <citation type="submission" date="2025-05" db="UniProtKB">
        <authorList>
            <consortium name="Ensembl"/>
        </authorList>
    </citation>
    <scope>IDENTIFICATION</scope>
</reference>